<dbReference type="InterPro" id="IPR028325">
    <property type="entry name" value="VG_K_chnl"/>
</dbReference>
<evidence type="ECO:0000256" key="2">
    <source>
        <dbReference type="ARBA" id="ARBA00022448"/>
    </source>
</evidence>
<keyword evidence="15" id="KW-1185">Reference proteome</keyword>
<evidence type="ECO:0000256" key="10">
    <source>
        <dbReference type="ARBA" id="ARBA00023136"/>
    </source>
</evidence>
<dbReference type="Pfam" id="PF00520">
    <property type="entry name" value="Ion_trans"/>
    <property type="match status" value="1"/>
</dbReference>
<evidence type="ECO:0000256" key="9">
    <source>
        <dbReference type="ARBA" id="ARBA00023065"/>
    </source>
</evidence>
<dbReference type="RefSeq" id="WP_263051968.1">
    <property type="nucleotide sequence ID" value="NZ_CP106735.1"/>
</dbReference>
<evidence type="ECO:0000313" key="15">
    <source>
        <dbReference type="Proteomes" id="UP001062165"/>
    </source>
</evidence>
<protein>
    <submittedName>
        <fullName evidence="14">Ion transporter</fullName>
    </submittedName>
</protein>
<evidence type="ECO:0000256" key="8">
    <source>
        <dbReference type="ARBA" id="ARBA00022989"/>
    </source>
</evidence>
<dbReference type="EMBL" id="CP106735">
    <property type="protein sequence ID" value="UXX80238.1"/>
    <property type="molecule type" value="Genomic_DNA"/>
</dbReference>
<keyword evidence="3" id="KW-0633">Potassium transport</keyword>
<dbReference type="Gene3D" id="1.10.287.70">
    <property type="match status" value="1"/>
</dbReference>
<evidence type="ECO:0000259" key="13">
    <source>
        <dbReference type="Pfam" id="PF00520"/>
    </source>
</evidence>
<dbReference type="PANTHER" id="PTHR11537">
    <property type="entry name" value="VOLTAGE-GATED POTASSIUM CHANNEL"/>
    <property type="match status" value="1"/>
</dbReference>
<dbReference type="Proteomes" id="UP001062165">
    <property type="component" value="Chromosome"/>
</dbReference>
<keyword evidence="7" id="KW-0630">Potassium</keyword>
<reference evidence="14" key="1">
    <citation type="submission" date="2022-10" db="EMBL/GenBank/DDBJ databases">
        <title>Comparative genomics and taxonomic characterization of three novel marine species of genus Reichenbachiella exhibiting antioxidant and polysaccharide degradation activities.</title>
        <authorList>
            <person name="Muhammad N."/>
            <person name="Lee Y.-J."/>
            <person name="Ko J."/>
            <person name="Kim S.-G."/>
        </authorList>
    </citation>
    <scope>NUCLEOTIDE SEQUENCE</scope>
    <source>
        <strain evidence="14">Wsw4-B4</strain>
    </source>
</reference>
<sequence length="272" mass="30391">MKRWQQKIHEVIFGYHTTAGRVFDLSLLVAIVASVLVVMLESVKDLEQHYGEEMRIIEWVFTFLFSIEYIARIVSSPRPLKYITSFMGIVDLLSLIPTYLSFFFVGTHSLSVIRSFRLIRVFRILKLTHFMGGAQQLATALWGSRHKIIVFMGTVSCIVVIAGTMMYLIEGGQNGFTSIPKSIYWAIVTITTVGYGDIAPQTIFGQTAASILMILGYAIIAVPTGIVTSQMMADARRLGTITCSNCGEEDLPNRSRFCLNCASRLNNPPDQK</sequence>
<evidence type="ECO:0000256" key="1">
    <source>
        <dbReference type="ARBA" id="ARBA00004141"/>
    </source>
</evidence>
<evidence type="ECO:0000313" key="14">
    <source>
        <dbReference type="EMBL" id="UXX80238.1"/>
    </source>
</evidence>
<proteinExistence type="predicted"/>
<dbReference type="PRINTS" id="PR00169">
    <property type="entry name" value="KCHANNEL"/>
</dbReference>
<organism evidence="14 15">
    <name type="scientific">Reichenbachiella carrageenanivorans</name>
    <dbReference type="NCBI Taxonomy" id="2979869"/>
    <lineage>
        <taxon>Bacteria</taxon>
        <taxon>Pseudomonadati</taxon>
        <taxon>Bacteroidota</taxon>
        <taxon>Cytophagia</taxon>
        <taxon>Cytophagales</taxon>
        <taxon>Reichenbachiellaceae</taxon>
        <taxon>Reichenbachiella</taxon>
    </lineage>
</organism>
<evidence type="ECO:0000256" key="11">
    <source>
        <dbReference type="ARBA" id="ARBA00023303"/>
    </source>
</evidence>
<accession>A0ABY6D541</accession>
<dbReference type="PANTHER" id="PTHR11537:SF254">
    <property type="entry name" value="POTASSIUM VOLTAGE-GATED CHANNEL PROTEIN SHAB"/>
    <property type="match status" value="1"/>
</dbReference>
<evidence type="ECO:0000256" key="7">
    <source>
        <dbReference type="ARBA" id="ARBA00022958"/>
    </source>
</evidence>
<comment type="subcellular location">
    <subcellularLocation>
        <location evidence="1">Membrane</location>
        <topology evidence="1">Multi-pass membrane protein</topology>
    </subcellularLocation>
</comment>
<feature type="transmembrane region" description="Helical" evidence="12">
    <location>
        <begin position="182"/>
        <end position="203"/>
    </location>
</feature>
<keyword evidence="5" id="KW-0631">Potassium channel</keyword>
<dbReference type="InterPro" id="IPR027359">
    <property type="entry name" value="Volt_channel_dom_sf"/>
</dbReference>
<keyword evidence="10 12" id="KW-0472">Membrane</keyword>
<dbReference type="Gene3D" id="1.20.120.350">
    <property type="entry name" value="Voltage-gated potassium channels. Chain C"/>
    <property type="match status" value="1"/>
</dbReference>
<feature type="transmembrane region" description="Helical" evidence="12">
    <location>
        <begin position="86"/>
        <end position="105"/>
    </location>
</feature>
<gene>
    <name evidence="14" type="ORF">N7E81_03880</name>
</gene>
<evidence type="ECO:0000256" key="4">
    <source>
        <dbReference type="ARBA" id="ARBA00022692"/>
    </source>
</evidence>
<evidence type="ECO:0000256" key="6">
    <source>
        <dbReference type="ARBA" id="ARBA00022882"/>
    </source>
</evidence>
<feature type="transmembrane region" description="Helical" evidence="12">
    <location>
        <begin position="209"/>
        <end position="228"/>
    </location>
</feature>
<feature type="domain" description="Ion transport" evidence="13">
    <location>
        <begin position="21"/>
        <end position="230"/>
    </location>
</feature>
<keyword evidence="9" id="KW-0406">Ion transport</keyword>
<feature type="transmembrane region" description="Helical" evidence="12">
    <location>
        <begin position="21"/>
        <end position="40"/>
    </location>
</feature>
<keyword evidence="2" id="KW-0813">Transport</keyword>
<evidence type="ECO:0000256" key="5">
    <source>
        <dbReference type="ARBA" id="ARBA00022826"/>
    </source>
</evidence>
<keyword evidence="6" id="KW-0851">Voltage-gated channel</keyword>
<keyword evidence="4 12" id="KW-0812">Transmembrane</keyword>
<name>A0ABY6D541_9BACT</name>
<keyword evidence="11" id="KW-0407">Ion channel</keyword>
<dbReference type="InterPro" id="IPR005821">
    <property type="entry name" value="Ion_trans_dom"/>
</dbReference>
<evidence type="ECO:0000256" key="3">
    <source>
        <dbReference type="ARBA" id="ARBA00022538"/>
    </source>
</evidence>
<feature type="transmembrane region" description="Helical" evidence="12">
    <location>
        <begin position="148"/>
        <end position="170"/>
    </location>
</feature>
<evidence type="ECO:0000256" key="12">
    <source>
        <dbReference type="SAM" id="Phobius"/>
    </source>
</evidence>
<keyword evidence="8 12" id="KW-1133">Transmembrane helix</keyword>
<dbReference type="SUPFAM" id="SSF81324">
    <property type="entry name" value="Voltage-gated potassium channels"/>
    <property type="match status" value="1"/>
</dbReference>
<feature type="transmembrane region" description="Helical" evidence="12">
    <location>
        <begin position="56"/>
        <end position="74"/>
    </location>
</feature>